<feature type="transmembrane region" description="Helical" evidence="9">
    <location>
        <begin position="300"/>
        <end position="322"/>
    </location>
</feature>
<evidence type="ECO:0000256" key="10">
    <source>
        <dbReference type="RuleBase" id="RU363054"/>
    </source>
</evidence>
<dbReference type="GO" id="GO:0006817">
    <property type="term" value="P:phosphate ion transport"/>
    <property type="evidence" value="ECO:0007669"/>
    <property type="project" value="UniProtKB-KW"/>
</dbReference>
<keyword evidence="3 9" id="KW-0813">Transport</keyword>
<dbReference type="SUPFAM" id="SSF161098">
    <property type="entry name" value="MetI-like"/>
    <property type="match status" value="1"/>
</dbReference>
<dbReference type="InterPro" id="IPR011864">
    <property type="entry name" value="Phosphate_PstC"/>
</dbReference>
<feature type="transmembrane region" description="Helical" evidence="9">
    <location>
        <begin position="183"/>
        <end position="201"/>
    </location>
</feature>
<evidence type="ECO:0000256" key="2">
    <source>
        <dbReference type="ARBA" id="ARBA00007069"/>
    </source>
</evidence>
<feature type="transmembrane region" description="Helical" evidence="9">
    <location>
        <begin position="128"/>
        <end position="152"/>
    </location>
</feature>
<gene>
    <name evidence="13" type="primary">pstC</name>
    <name evidence="13" type="ORF">F8O04_03765</name>
</gene>
<dbReference type="Pfam" id="PF00528">
    <property type="entry name" value="BPD_transp_1"/>
    <property type="match status" value="1"/>
</dbReference>
<comment type="function">
    <text evidence="10">Part of the binding-protein-dependent transport system for phosphate; probably responsible for the translocation of the substrate across the membrane.</text>
</comment>
<dbReference type="EMBL" id="WBJY01000001">
    <property type="protein sequence ID" value="KAB1649394.1"/>
    <property type="molecule type" value="Genomic_DNA"/>
</dbReference>
<accession>A0A6H9WSQ8</accession>
<feature type="domain" description="ABC transmembrane type-1" evidence="12">
    <location>
        <begin position="91"/>
        <end position="318"/>
    </location>
</feature>
<keyword evidence="8 9" id="KW-0472">Membrane</keyword>
<feature type="region of interest" description="Disordered" evidence="11">
    <location>
        <begin position="1"/>
        <end position="25"/>
    </location>
</feature>
<evidence type="ECO:0000256" key="8">
    <source>
        <dbReference type="ARBA" id="ARBA00023136"/>
    </source>
</evidence>
<dbReference type="PROSITE" id="PS50928">
    <property type="entry name" value="ABC_TM1"/>
    <property type="match status" value="1"/>
</dbReference>
<keyword evidence="4 10" id="KW-1003">Cell membrane</keyword>
<evidence type="ECO:0000256" key="7">
    <source>
        <dbReference type="ARBA" id="ARBA00022989"/>
    </source>
</evidence>
<dbReference type="InterPro" id="IPR035906">
    <property type="entry name" value="MetI-like_sf"/>
</dbReference>
<evidence type="ECO:0000259" key="12">
    <source>
        <dbReference type="PROSITE" id="PS50928"/>
    </source>
</evidence>
<feature type="transmembrane region" description="Helical" evidence="9">
    <location>
        <begin position="232"/>
        <end position="252"/>
    </location>
</feature>
<evidence type="ECO:0000256" key="9">
    <source>
        <dbReference type="RuleBase" id="RU363032"/>
    </source>
</evidence>
<reference evidence="13 14" key="1">
    <citation type="submission" date="2019-09" db="EMBL/GenBank/DDBJ databases">
        <title>Phylogeny of genus Pseudoclavibacter and closely related genus.</title>
        <authorList>
            <person name="Li Y."/>
        </authorList>
    </citation>
    <scope>NUCLEOTIDE SEQUENCE [LARGE SCALE GENOMIC DNA]</scope>
    <source>
        <strain evidence="13 14">EGI 60007</strain>
    </source>
</reference>
<keyword evidence="14" id="KW-1185">Reference proteome</keyword>
<evidence type="ECO:0000256" key="11">
    <source>
        <dbReference type="SAM" id="MobiDB-lite"/>
    </source>
</evidence>
<organism evidence="13 14">
    <name type="scientific">Pseudoclavibacter endophyticus</name>
    <dbReference type="NCBI Taxonomy" id="1778590"/>
    <lineage>
        <taxon>Bacteria</taxon>
        <taxon>Bacillati</taxon>
        <taxon>Actinomycetota</taxon>
        <taxon>Actinomycetes</taxon>
        <taxon>Micrococcales</taxon>
        <taxon>Microbacteriaceae</taxon>
        <taxon>Pseudoclavibacter</taxon>
    </lineage>
</organism>
<dbReference type="Proteomes" id="UP000431744">
    <property type="component" value="Unassembled WGS sequence"/>
</dbReference>
<dbReference type="GO" id="GO:0005315">
    <property type="term" value="F:phosphate transmembrane transporter activity"/>
    <property type="evidence" value="ECO:0007669"/>
    <property type="project" value="InterPro"/>
</dbReference>
<feature type="transmembrane region" description="Helical" evidence="9">
    <location>
        <begin position="83"/>
        <end position="116"/>
    </location>
</feature>
<dbReference type="InterPro" id="IPR000515">
    <property type="entry name" value="MetI-like"/>
</dbReference>
<dbReference type="Gene3D" id="1.10.3720.10">
    <property type="entry name" value="MetI-like"/>
    <property type="match status" value="1"/>
</dbReference>
<sequence length="327" mass="34443">MSSTKSSMERTEAAPASGGASRTVRRPGDTIFQTISTTSGALILATLAAVFFFLLIQGSESLVAPISDAHDASLRAGANPPGFWGYVAPLVFGTVWSSVIAMIIALPVGVGVALFISHFSPRRLAVSLGFLIDLLAAVPSVVYGLWGILVFAPVAGPLYAWLNEYLAWIPFFGGQATPTGKNMMTAGIVLAIMILPIITALSREIFLQTPRLNEEASLALGATRWEMVRMAVFPYASSGIFAASILALGRALGETMAVTMVLSSASIISFEVLTSQNPMTIAASIAKRFPEAFGTNSSTLIAGGLVLFAITLVVNSLGRWVIARRAK</sequence>
<dbReference type="AlphaFoldDB" id="A0A6H9WSQ8"/>
<evidence type="ECO:0000256" key="3">
    <source>
        <dbReference type="ARBA" id="ARBA00022448"/>
    </source>
</evidence>
<protein>
    <recommendedName>
        <fullName evidence="10">Phosphate transport system permease protein</fullName>
    </recommendedName>
</protein>
<evidence type="ECO:0000256" key="4">
    <source>
        <dbReference type="ARBA" id="ARBA00022475"/>
    </source>
</evidence>
<dbReference type="CDD" id="cd06261">
    <property type="entry name" value="TM_PBP2"/>
    <property type="match status" value="1"/>
</dbReference>
<dbReference type="InterPro" id="IPR051124">
    <property type="entry name" value="Phosphate_Transport_Permease"/>
</dbReference>
<dbReference type="PANTHER" id="PTHR30425:SF1">
    <property type="entry name" value="PHOSPHATE TRANSPORT SYSTEM PERMEASE PROTEIN PSTC"/>
    <property type="match status" value="1"/>
</dbReference>
<dbReference type="NCBIfam" id="TIGR02138">
    <property type="entry name" value="phosphate_pstC"/>
    <property type="match status" value="1"/>
</dbReference>
<evidence type="ECO:0000313" key="14">
    <source>
        <dbReference type="Proteomes" id="UP000431744"/>
    </source>
</evidence>
<keyword evidence="5 10" id="KW-0592">Phosphate transport</keyword>
<dbReference type="GO" id="GO:0005886">
    <property type="term" value="C:plasma membrane"/>
    <property type="evidence" value="ECO:0007669"/>
    <property type="project" value="UniProtKB-SubCell"/>
</dbReference>
<keyword evidence="7 9" id="KW-1133">Transmembrane helix</keyword>
<evidence type="ECO:0000256" key="5">
    <source>
        <dbReference type="ARBA" id="ARBA00022592"/>
    </source>
</evidence>
<evidence type="ECO:0000313" key="13">
    <source>
        <dbReference type="EMBL" id="KAB1649394.1"/>
    </source>
</evidence>
<evidence type="ECO:0000256" key="6">
    <source>
        <dbReference type="ARBA" id="ARBA00022692"/>
    </source>
</evidence>
<feature type="transmembrane region" description="Helical" evidence="9">
    <location>
        <begin position="31"/>
        <end position="56"/>
    </location>
</feature>
<name>A0A6H9WSQ8_9MICO</name>
<proteinExistence type="inferred from homology"/>
<keyword evidence="6 9" id="KW-0812">Transmembrane</keyword>
<comment type="subcellular location">
    <subcellularLocation>
        <location evidence="1 9">Cell membrane</location>
        <topology evidence="1 9">Multi-pass membrane protein</topology>
    </subcellularLocation>
</comment>
<comment type="similarity">
    <text evidence="2 10">Belongs to the binding-protein-dependent transport system permease family. CysTW subfamily.</text>
</comment>
<dbReference type="OrthoDB" id="9785113at2"/>
<dbReference type="PANTHER" id="PTHR30425">
    <property type="entry name" value="PHOSPHATE TRANSPORT SYSTEM PERMEASE PROTEIN PST"/>
    <property type="match status" value="1"/>
</dbReference>
<evidence type="ECO:0000256" key="1">
    <source>
        <dbReference type="ARBA" id="ARBA00004651"/>
    </source>
</evidence>
<comment type="caution">
    <text evidence="13">The sequence shown here is derived from an EMBL/GenBank/DDBJ whole genome shotgun (WGS) entry which is preliminary data.</text>
</comment>